<feature type="chain" id="PRO_5028920405" evidence="1">
    <location>
        <begin position="28"/>
        <end position="759"/>
    </location>
</feature>
<evidence type="ECO:0000313" key="3">
    <source>
        <dbReference type="Proteomes" id="UP000515679"/>
    </source>
</evidence>
<evidence type="ECO:0000313" key="2">
    <source>
        <dbReference type="EMBL" id="QMV44080.1"/>
    </source>
</evidence>
<accession>A0A7G5C4E6</accession>
<keyword evidence="3" id="KW-1185">Reference proteome</keyword>
<name>A0A7G5C4E6_9BACL</name>
<dbReference type="InterPro" id="IPR053139">
    <property type="entry name" value="Surface_bspA-like"/>
</dbReference>
<feature type="signal peptide" evidence="1">
    <location>
        <begin position="1"/>
        <end position="27"/>
    </location>
</feature>
<reference evidence="2 3" key="1">
    <citation type="submission" date="2019-07" db="EMBL/GenBank/DDBJ databases">
        <authorList>
            <person name="Kim J.K."/>
            <person name="Cheong H.-M."/>
            <person name="Choi Y."/>
            <person name="Hwang K.J."/>
            <person name="Lee S."/>
            <person name="Choi C."/>
        </authorList>
    </citation>
    <scope>NUCLEOTIDE SEQUENCE [LARGE SCALE GENOMIC DNA]</scope>
    <source>
        <strain evidence="2 3">KS 22</strain>
    </source>
</reference>
<dbReference type="InterPro" id="IPR026906">
    <property type="entry name" value="LRR_5"/>
</dbReference>
<dbReference type="Pfam" id="PF07554">
    <property type="entry name" value="FIVAR"/>
    <property type="match status" value="4"/>
</dbReference>
<sequence>MRKSVLCLGMALLVLWTSLAQVQPAHAEEEGGFSYTVAGTAATLKGYTGGQLGVNIPATLGGLPVTVIGREAFDADKPGQTKITSVAIPDSVANIQIYAFRNNNLSSVDLPESLTTIGASAFEGNLLTSVVFPDSMISIGSYAFYRNKLTSIKLNENLKTISGGAFDTNQIAKLVIPAGVTSVADYAFFRSNLTSVTVLGAATTFGATAFHENPANMKIFAIANSPAATLAASRGYAFVDGTALFQGVETAKSLLKDHLPGTGVGQVSATAHADLTNAHAAARLFIDGIGNATVASDLTSAAAPLGTAISTFEAAIVQAGDATALGSKITEANQALADHPAGTNVGQTTVGARSALQVAVNAAQQVYSQAANYTQAPLDAAAADLNAAIVAFKATLIQAGSATALGSKIVEANQALTDHPAGTGVGQTLSGDYYALKAAVDTAQNVFNQAANYTQTQLDGAIAVLDFAIDTFEAKIIQAGNAAALGAKLGDARQALTDHPEGTNVGETSGADRTTLLNAINAAQAIFDDAANRTQGQLNTAVADLNGAVTAFGAVIVPAGNAAALGTKLGDARQALTDHPEGTNVGETSGADRTTLLNAINAAQAIFDDAANRTQGQLNTAVADLNGAVTAFGAVIVPAGNAAALGTKLGDARQALTDHPEGTNVGETSGADRTTLLNAINAAQAIFDDAANRTQGQLNTAVADLNGAVTAFGAVIVPAGNAAALGTKLGDARQALTDHPEGTNVGEASGRIQQTLLSD</sequence>
<evidence type="ECO:0000256" key="1">
    <source>
        <dbReference type="SAM" id="SignalP"/>
    </source>
</evidence>
<protein>
    <submittedName>
        <fullName evidence="2">Leucine-rich repeat domain-containing protein</fullName>
    </submittedName>
</protein>
<dbReference type="Proteomes" id="UP000515679">
    <property type="component" value="Chromosome"/>
</dbReference>
<dbReference type="KEGG" id="cchl:FPL14_25105"/>
<dbReference type="PANTHER" id="PTHR45661:SF3">
    <property type="entry name" value="IG-LIKE DOMAIN-CONTAINING PROTEIN"/>
    <property type="match status" value="1"/>
</dbReference>
<dbReference type="Pfam" id="PF13306">
    <property type="entry name" value="LRR_5"/>
    <property type="match status" value="1"/>
</dbReference>
<gene>
    <name evidence="2" type="ORF">FPL14_25105</name>
</gene>
<keyword evidence="1" id="KW-0732">Signal</keyword>
<dbReference type="AlphaFoldDB" id="A0A7G5C4E6"/>
<dbReference type="Gene3D" id="1.20.1270.90">
    <property type="entry name" value="AF1782-like"/>
    <property type="match status" value="6"/>
</dbReference>
<dbReference type="EMBL" id="CP041969">
    <property type="protein sequence ID" value="QMV44080.1"/>
    <property type="molecule type" value="Genomic_DNA"/>
</dbReference>
<dbReference type="InterPro" id="IPR032675">
    <property type="entry name" value="LRR_dom_sf"/>
</dbReference>
<proteinExistence type="predicted"/>
<organism evidence="2 3">
    <name type="scientific">Cohnella cholangitidis</name>
    <dbReference type="NCBI Taxonomy" id="2598458"/>
    <lineage>
        <taxon>Bacteria</taxon>
        <taxon>Bacillati</taxon>
        <taxon>Bacillota</taxon>
        <taxon>Bacilli</taxon>
        <taxon>Bacillales</taxon>
        <taxon>Paenibacillaceae</taxon>
        <taxon>Cohnella</taxon>
    </lineage>
</organism>
<dbReference type="PANTHER" id="PTHR45661">
    <property type="entry name" value="SURFACE ANTIGEN"/>
    <property type="match status" value="1"/>
</dbReference>
<dbReference type="RefSeq" id="WP_182300313.1">
    <property type="nucleotide sequence ID" value="NZ_CP041969.1"/>
</dbReference>
<dbReference type="Gene3D" id="3.80.10.10">
    <property type="entry name" value="Ribonuclease Inhibitor"/>
    <property type="match status" value="2"/>
</dbReference>